<dbReference type="EMBL" id="CP012333">
    <property type="protein sequence ID" value="AKU96495.1"/>
    <property type="molecule type" value="Genomic_DNA"/>
</dbReference>
<name>A0A0K1PSH7_9BACT</name>
<dbReference type="Proteomes" id="UP000064967">
    <property type="component" value="Chromosome"/>
</dbReference>
<gene>
    <name evidence="1" type="ORF">AKJ09_03159</name>
</gene>
<proteinExistence type="predicted"/>
<dbReference type="KEGG" id="llu:AKJ09_03159"/>
<evidence type="ECO:0000313" key="2">
    <source>
        <dbReference type="Proteomes" id="UP000064967"/>
    </source>
</evidence>
<organism evidence="1 2">
    <name type="scientific">Labilithrix luteola</name>
    <dbReference type="NCBI Taxonomy" id="1391654"/>
    <lineage>
        <taxon>Bacteria</taxon>
        <taxon>Pseudomonadati</taxon>
        <taxon>Myxococcota</taxon>
        <taxon>Polyangia</taxon>
        <taxon>Polyangiales</taxon>
        <taxon>Labilitrichaceae</taxon>
        <taxon>Labilithrix</taxon>
    </lineage>
</organism>
<reference evidence="1 2" key="1">
    <citation type="submission" date="2015-08" db="EMBL/GenBank/DDBJ databases">
        <authorList>
            <person name="Babu N.S."/>
            <person name="Beckwith C.J."/>
            <person name="Beseler K.G."/>
            <person name="Brison A."/>
            <person name="Carone J.V."/>
            <person name="Caskin T.P."/>
            <person name="Diamond M."/>
            <person name="Durham M.E."/>
            <person name="Foxe J.M."/>
            <person name="Go M."/>
            <person name="Henderson B.A."/>
            <person name="Jones I.B."/>
            <person name="McGettigan J.A."/>
            <person name="Micheletti S.J."/>
            <person name="Nasrallah M.E."/>
            <person name="Ortiz D."/>
            <person name="Piller C.R."/>
            <person name="Privatt S.R."/>
            <person name="Schneider S.L."/>
            <person name="Sharp S."/>
            <person name="Smith T.C."/>
            <person name="Stanton J.D."/>
            <person name="Ullery H.E."/>
            <person name="Wilson R.J."/>
            <person name="Serrano M.G."/>
            <person name="Buck G."/>
            <person name="Lee V."/>
            <person name="Wang Y."/>
            <person name="Carvalho R."/>
            <person name="Voegtly L."/>
            <person name="Shi R."/>
            <person name="Duckworth R."/>
            <person name="Johnson A."/>
            <person name="Loviza R."/>
            <person name="Walstead R."/>
            <person name="Shah Z."/>
            <person name="Kiflezghi M."/>
            <person name="Wade K."/>
            <person name="Ball S.L."/>
            <person name="Bradley K.W."/>
            <person name="Asai D.J."/>
            <person name="Bowman C.A."/>
            <person name="Russell D.A."/>
            <person name="Pope W.H."/>
            <person name="Jacobs-Sera D."/>
            <person name="Hendrix R.W."/>
            <person name="Hatfull G.F."/>
        </authorList>
    </citation>
    <scope>NUCLEOTIDE SEQUENCE [LARGE SCALE GENOMIC DNA]</scope>
    <source>
        <strain evidence="1 2">DSM 27648</strain>
    </source>
</reference>
<evidence type="ECO:0000313" key="1">
    <source>
        <dbReference type="EMBL" id="AKU96495.1"/>
    </source>
</evidence>
<protein>
    <submittedName>
        <fullName evidence="1">Tryptophan synthase alpha chain</fullName>
    </submittedName>
</protein>
<sequence>MTDSAGHFVLKDVPAGDNIPVVAQIGKWRRKIVLPHVEACTDTKLDDAALKLPGKQADGDMPQMAIATGKADPFECLLLKIGIDPSEFTLPNGPGRIHYFQSWAGGGDGAGRPLASAATSTPHTDALCGSTDTLKQHDVVILPCEHGEYASYNASWRTNMLAYLNAGGRTFFTHYQDTWMKNASGDAAALASVASFDVQESDRSDKAGASATLLEDIWVDPSFPKGKIFADWLQNVQATTTYGKLPVTNWRHDVKTENHPPSQRWITADTRNGWTSAPPSVAGLTVPHFTFNAPMDEAPEKQCGKAVFSDFHVSAQEFKDGENGTLAFPDSCALNPLSPQEKALIFMLFDLNSCVQDESKAPTVPPVVK</sequence>
<accession>A0A0K1PSH7</accession>
<dbReference type="STRING" id="1391654.AKJ09_03159"/>
<keyword evidence="2" id="KW-1185">Reference proteome</keyword>
<dbReference type="AlphaFoldDB" id="A0A0K1PSH7"/>